<feature type="compositionally biased region" description="Polar residues" evidence="1">
    <location>
        <begin position="134"/>
        <end position="146"/>
    </location>
</feature>
<dbReference type="EMBL" id="JARBHB010000004">
    <property type="protein sequence ID" value="KAJ8884885.1"/>
    <property type="molecule type" value="Genomic_DNA"/>
</dbReference>
<name>A0ABQ9HKS7_9NEOP</name>
<organism evidence="2 3">
    <name type="scientific">Dryococelus australis</name>
    <dbReference type="NCBI Taxonomy" id="614101"/>
    <lineage>
        <taxon>Eukaryota</taxon>
        <taxon>Metazoa</taxon>
        <taxon>Ecdysozoa</taxon>
        <taxon>Arthropoda</taxon>
        <taxon>Hexapoda</taxon>
        <taxon>Insecta</taxon>
        <taxon>Pterygota</taxon>
        <taxon>Neoptera</taxon>
        <taxon>Polyneoptera</taxon>
        <taxon>Phasmatodea</taxon>
        <taxon>Verophasmatodea</taxon>
        <taxon>Anareolatae</taxon>
        <taxon>Phasmatidae</taxon>
        <taxon>Eurycanthinae</taxon>
        <taxon>Dryococelus</taxon>
    </lineage>
</organism>
<gene>
    <name evidence="2" type="ORF">PR048_011081</name>
</gene>
<evidence type="ECO:0000256" key="1">
    <source>
        <dbReference type="SAM" id="MobiDB-lite"/>
    </source>
</evidence>
<accession>A0ABQ9HKS7</accession>
<protein>
    <submittedName>
        <fullName evidence="2">Uncharacterized protein</fullName>
    </submittedName>
</protein>
<evidence type="ECO:0000313" key="3">
    <source>
        <dbReference type="Proteomes" id="UP001159363"/>
    </source>
</evidence>
<sequence length="196" mass="21766">MKWVPTTQQPQHNLLLRQQVYVCENAQSVYTSVKWAAHHRKNTKILHLHVCEQTMHNISAVEHIGAVLSIISKDASHDCNATIWSLRLTQSAVSVVPCIMPPSLVTPRIALPSLETAQCSHPRSHETKAKSQEKTLPSNTVVTPGSSRAAVAQSDKEHHKSNRSMPECEGLTLSWGCSPTLTATVHLQPHHFEQQQ</sequence>
<evidence type="ECO:0000313" key="2">
    <source>
        <dbReference type="EMBL" id="KAJ8884885.1"/>
    </source>
</evidence>
<dbReference type="Proteomes" id="UP001159363">
    <property type="component" value="Chromosome X"/>
</dbReference>
<reference evidence="2 3" key="1">
    <citation type="submission" date="2023-02" db="EMBL/GenBank/DDBJ databases">
        <title>LHISI_Scaffold_Assembly.</title>
        <authorList>
            <person name="Stuart O.P."/>
            <person name="Cleave R."/>
            <person name="Magrath M.J.L."/>
            <person name="Mikheyev A.S."/>
        </authorList>
    </citation>
    <scope>NUCLEOTIDE SEQUENCE [LARGE SCALE GENOMIC DNA]</scope>
    <source>
        <strain evidence="2">Daus_M_001</strain>
        <tissue evidence="2">Leg muscle</tissue>
    </source>
</reference>
<feature type="region of interest" description="Disordered" evidence="1">
    <location>
        <begin position="116"/>
        <end position="166"/>
    </location>
</feature>
<comment type="caution">
    <text evidence="2">The sequence shown here is derived from an EMBL/GenBank/DDBJ whole genome shotgun (WGS) entry which is preliminary data.</text>
</comment>
<feature type="compositionally biased region" description="Basic and acidic residues" evidence="1">
    <location>
        <begin position="123"/>
        <end position="133"/>
    </location>
</feature>
<proteinExistence type="predicted"/>
<keyword evidence="3" id="KW-1185">Reference proteome</keyword>